<comment type="caution">
    <text evidence="1">The sequence shown here is derived from an EMBL/GenBank/DDBJ whole genome shotgun (WGS) entry which is preliminary data.</text>
</comment>
<accession>A0A0F9PPZ8</accession>
<organism evidence="1">
    <name type="scientific">marine sediment metagenome</name>
    <dbReference type="NCBI Taxonomy" id="412755"/>
    <lineage>
        <taxon>unclassified sequences</taxon>
        <taxon>metagenomes</taxon>
        <taxon>ecological metagenomes</taxon>
    </lineage>
</organism>
<dbReference type="EMBL" id="LAZR01002149">
    <property type="protein sequence ID" value="KKN33815.1"/>
    <property type="molecule type" value="Genomic_DNA"/>
</dbReference>
<reference evidence="1" key="1">
    <citation type="journal article" date="2015" name="Nature">
        <title>Complex archaea that bridge the gap between prokaryotes and eukaryotes.</title>
        <authorList>
            <person name="Spang A."/>
            <person name="Saw J.H."/>
            <person name="Jorgensen S.L."/>
            <person name="Zaremba-Niedzwiedzka K."/>
            <person name="Martijn J."/>
            <person name="Lind A.E."/>
            <person name="van Eijk R."/>
            <person name="Schleper C."/>
            <person name="Guy L."/>
            <person name="Ettema T.J."/>
        </authorList>
    </citation>
    <scope>NUCLEOTIDE SEQUENCE</scope>
</reference>
<proteinExistence type="predicted"/>
<gene>
    <name evidence="1" type="ORF">LCGC14_0800010</name>
</gene>
<name>A0A0F9PPZ8_9ZZZZ</name>
<protein>
    <recommendedName>
        <fullName evidence="2">PEP-CTERM protein-sorting domain-containing protein</fullName>
    </recommendedName>
</protein>
<dbReference type="AlphaFoldDB" id="A0A0F9PPZ8"/>
<evidence type="ECO:0008006" key="2">
    <source>
        <dbReference type="Google" id="ProtNLM"/>
    </source>
</evidence>
<evidence type="ECO:0000313" key="1">
    <source>
        <dbReference type="EMBL" id="KKN33815.1"/>
    </source>
</evidence>
<sequence length="195" mass="20961">MTLFKQMLTATALVLSISGVASASSYHSHHYNHGCGDDASTCDNLQQYSQNFTTTDFDVTKNNKYFFGFDALVAPADNFKITSATLTINTNSNGLFDYLYAFNDGFLTQAASISKGGSTTFSLGSSLFDDILAGINFKAWFSLGSESISQAMLNVNGEYCPPEVSEVPVPAAAFLFAPALLGFMGLRRKTKSTIA</sequence>